<evidence type="ECO:0000256" key="1">
    <source>
        <dbReference type="ARBA" id="ARBA00023002"/>
    </source>
</evidence>
<keyword evidence="7" id="KW-1185">Reference proteome</keyword>
<dbReference type="STRING" id="3750.A0A498K0R6"/>
<dbReference type="SUPFAM" id="SSF51905">
    <property type="entry name" value="FAD/NAD(P)-binding domain"/>
    <property type="match status" value="1"/>
</dbReference>
<comment type="similarity">
    <text evidence="3">Belongs to the 3-hydroxybenzoate 6-hydroxylase family.</text>
</comment>
<proteinExistence type="inferred from homology"/>
<dbReference type="Pfam" id="PF01494">
    <property type="entry name" value="FAD_binding_3"/>
    <property type="match status" value="1"/>
</dbReference>
<evidence type="ECO:0000256" key="3">
    <source>
        <dbReference type="ARBA" id="ARBA00024018"/>
    </source>
</evidence>
<keyword evidence="2" id="KW-0503">Monooxygenase</keyword>
<evidence type="ECO:0000256" key="2">
    <source>
        <dbReference type="ARBA" id="ARBA00023033"/>
    </source>
</evidence>
<evidence type="ECO:0000259" key="5">
    <source>
        <dbReference type="Pfam" id="PF01494"/>
    </source>
</evidence>
<dbReference type="AlphaFoldDB" id="A0A498K0R6"/>
<evidence type="ECO:0000256" key="4">
    <source>
        <dbReference type="SAM" id="SignalP"/>
    </source>
</evidence>
<keyword evidence="1" id="KW-0560">Oxidoreductase</keyword>
<dbReference type="PANTHER" id="PTHR45934:SF9">
    <property type="entry name" value="FAD_NAD(P)-BINDING OXIDOREDUCTASE FAMILY PROTEIN"/>
    <property type="match status" value="1"/>
</dbReference>
<dbReference type="GO" id="GO:0004497">
    <property type="term" value="F:monooxygenase activity"/>
    <property type="evidence" value="ECO:0007669"/>
    <property type="project" value="UniProtKB-KW"/>
</dbReference>
<evidence type="ECO:0000313" key="7">
    <source>
        <dbReference type="Proteomes" id="UP000290289"/>
    </source>
</evidence>
<comment type="caution">
    <text evidence="6">The sequence shown here is derived from an EMBL/GenBank/DDBJ whole genome shotgun (WGS) entry which is preliminary data.</text>
</comment>
<protein>
    <recommendedName>
        <fullName evidence="5">FAD-binding domain-containing protein</fullName>
    </recommendedName>
</protein>
<evidence type="ECO:0000313" key="6">
    <source>
        <dbReference type="EMBL" id="RXI00878.1"/>
    </source>
</evidence>
<keyword evidence="4" id="KW-0732">Signal</keyword>
<feature type="chain" id="PRO_5019724207" description="FAD-binding domain-containing protein" evidence="4">
    <location>
        <begin position="20"/>
        <end position="129"/>
    </location>
</feature>
<dbReference type="Proteomes" id="UP000290289">
    <property type="component" value="Chromosome 4"/>
</dbReference>
<gene>
    <name evidence="6" type="ORF">DVH24_001112</name>
</gene>
<dbReference type="EMBL" id="RDQH01000330">
    <property type="protein sequence ID" value="RXI00878.1"/>
    <property type="molecule type" value="Genomic_DNA"/>
</dbReference>
<dbReference type="InterPro" id="IPR002938">
    <property type="entry name" value="FAD-bd"/>
</dbReference>
<dbReference type="PANTHER" id="PTHR45934">
    <property type="entry name" value="FAD/NAD(P)-BINDING OXIDOREDUCTASE FAMILY PROTEIN"/>
    <property type="match status" value="1"/>
</dbReference>
<feature type="domain" description="FAD-binding" evidence="5">
    <location>
        <begin position="34"/>
        <end position="93"/>
    </location>
</feature>
<organism evidence="6 7">
    <name type="scientific">Malus domestica</name>
    <name type="common">Apple</name>
    <name type="synonym">Pyrus malus</name>
    <dbReference type="NCBI Taxonomy" id="3750"/>
    <lineage>
        <taxon>Eukaryota</taxon>
        <taxon>Viridiplantae</taxon>
        <taxon>Streptophyta</taxon>
        <taxon>Embryophyta</taxon>
        <taxon>Tracheophyta</taxon>
        <taxon>Spermatophyta</taxon>
        <taxon>Magnoliopsida</taxon>
        <taxon>eudicotyledons</taxon>
        <taxon>Gunneridae</taxon>
        <taxon>Pentapetalae</taxon>
        <taxon>rosids</taxon>
        <taxon>fabids</taxon>
        <taxon>Rosales</taxon>
        <taxon>Rosaceae</taxon>
        <taxon>Amygdaloideae</taxon>
        <taxon>Maleae</taxon>
        <taxon>Malus</taxon>
    </lineage>
</organism>
<reference evidence="6 7" key="1">
    <citation type="submission" date="2018-10" db="EMBL/GenBank/DDBJ databases">
        <title>A high-quality apple genome assembly.</title>
        <authorList>
            <person name="Hu J."/>
        </authorList>
    </citation>
    <scope>NUCLEOTIDE SEQUENCE [LARGE SCALE GENOMIC DNA]</scope>
    <source>
        <strain evidence="7">cv. HFTH1</strain>
        <tissue evidence="6">Young leaf</tissue>
    </source>
</reference>
<dbReference type="GO" id="GO:0071949">
    <property type="term" value="F:FAD binding"/>
    <property type="evidence" value="ECO:0007669"/>
    <property type="project" value="InterPro"/>
</dbReference>
<dbReference type="InterPro" id="IPR044560">
    <property type="entry name" value="MOase"/>
</dbReference>
<name>A0A498K0R6_MALDO</name>
<dbReference type="Gene3D" id="3.50.50.60">
    <property type="entry name" value="FAD/NAD(P)-binding domain"/>
    <property type="match status" value="1"/>
</dbReference>
<dbReference type="InterPro" id="IPR036188">
    <property type="entry name" value="FAD/NAD-bd_sf"/>
</dbReference>
<feature type="signal peptide" evidence="4">
    <location>
        <begin position="1"/>
        <end position="19"/>
    </location>
</feature>
<sequence>MKGIVLFVVLHLIPMGSHLNQSCKPWLWPSICPPASAGRIVLVGDAWHPMTPNLGQGACALEDAVVLARKLAGAIKSGPASVEDALSSYGSDRWLLIFPLTVRANLVGSLLQWEDPVVCFETMSSSATS</sequence>
<accession>A0A498K0R6</accession>